<accession>A0A229UJU6</accession>
<evidence type="ECO:0000313" key="1">
    <source>
        <dbReference type="EMBL" id="OXM83666.1"/>
    </source>
</evidence>
<comment type="caution">
    <text evidence="1">The sequence shown here is derived from an EMBL/GenBank/DDBJ whole genome shotgun (WGS) entry which is preliminary data.</text>
</comment>
<keyword evidence="2" id="KW-1185">Reference proteome</keyword>
<sequence>MTPLGAITHVNYSDPDGQIYCCLRNKVVKLDEEQQTRFCQGCKMFGGNAEGKGVECVWEDMRSVSDPYVVTDPILEFIKNQTRIVGVNYMTTMTAYFGG</sequence>
<dbReference type="OrthoDB" id="9806352at2"/>
<reference evidence="1 2" key="1">
    <citation type="submission" date="2017-07" db="EMBL/GenBank/DDBJ databases">
        <title>Genome sequencing and assembly of Paenibacillus rigui.</title>
        <authorList>
            <person name="Mayilraj S."/>
        </authorList>
    </citation>
    <scope>NUCLEOTIDE SEQUENCE [LARGE SCALE GENOMIC DNA]</scope>
    <source>
        <strain evidence="1 2">JCM 16352</strain>
    </source>
</reference>
<gene>
    <name evidence="1" type="ORF">CF651_23985</name>
</gene>
<protein>
    <submittedName>
        <fullName evidence="1">Uncharacterized protein</fullName>
    </submittedName>
</protein>
<evidence type="ECO:0000313" key="2">
    <source>
        <dbReference type="Proteomes" id="UP000215509"/>
    </source>
</evidence>
<proteinExistence type="predicted"/>
<dbReference type="AlphaFoldDB" id="A0A229UJU6"/>
<dbReference type="EMBL" id="NMQW01000039">
    <property type="protein sequence ID" value="OXM83666.1"/>
    <property type="molecule type" value="Genomic_DNA"/>
</dbReference>
<name>A0A229UJU6_9BACL</name>
<dbReference type="Proteomes" id="UP000215509">
    <property type="component" value="Unassembled WGS sequence"/>
</dbReference>
<organism evidence="1 2">
    <name type="scientific">Paenibacillus rigui</name>
    <dbReference type="NCBI Taxonomy" id="554312"/>
    <lineage>
        <taxon>Bacteria</taxon>
        <taxon>Bacillati</taxon>
        <taxon>Bacillota</taxon>
        <taxon>Bacilli</taxon>
        <taxon>Bacillales</taxon>
        <taxon>Paenibacillaceae</taxon>
        <taxon>Paenibacillus</taxon>
    </lineage>
</organism>